<organism evidence="1 2">
    <name type="scientific">Planctopirus limnophila (strain ATCC 43296 / DSM 3776 / IFAM 1008 / Mu 290)</name>
    <name type="common">Planctomyces limnophilus</name>
    <dbReference type="NCBI Taxonomy" id="521674"/>
    <lineage>
        <taxon>Bacteria</taxon>
        <taxon>Pseudomonadati</taxon>
        <taxon>Planctomycetota</taxon>
        <taxon>Planctomycetia</taxon>
        <taxon>Planctomycetales</taxon>
        <taxon>Planctomycetaceae</taxon>
        <taxon>Planctopirus</taxon>
    </lineage>
</organism>
<proteinExistence type="predicted"/>
<accession>D5SU05</accession>
<sequence length="384" mass="43823">MLKSLIAQLASLLGIKSKSIPAANIFMSPEAEMALRKVFDENPGAKSVWLDASLIGNIPFPQYDMGIDGTTSREGFTCQVVGGFLYLISRDDVPFLDGLIIQYDVARGAFHFDHPHKKMQLLKEYRALQKREAQEAAAQRKRDCEVAKDVVPEKIVHELLGENAQEVYDKLHAWWRCHSEEPGRLYHRKVENVQVINSTSGHPLYVVYRNSRDDGSSTVFDFVDYRGRYILPYGGMNVIEPDDIIRDVNGDGIPELVKYGRRENRPDPVAGHYTWSGQWLVITPFSEKQESLLILNFGYSRNTEPHALWRWSIEESPDGYPLVVLYDESQPGRPKKYEFKWSPELKTFQGPSGGSSEGFIAVFGHVEPVQHYKIVDQFIERLTK</sequence>
<dbReference type="RefSeq" id="WP_013109421.1">
    <property type="nucleotide sequence ID" value="NC_014148.1"/>
</dbReference>
<keyword evidence="2" id="KW-1185">Reference proteome</keyword>
<dbReference type="AlphaFoldDB" id="D5SU05"/>
<evidence type="ECO:0000313" key="2">
    <source>
        <dbReference type="Proteomes" id="UP000002220"/>
    </source>
</evidence>
<dbReference type="Proteomes" id="UP000002220">
    <property type="component" value="Chromosome"/>
</dbReference>
<dbReference type="EMBL" id="CP001744">
    <property type="protein sequence ID" value="ADG66990.1"/>
    <property type="molecule type" value="Genomic_DNA"/>
</dbReference>
<name>D5SU05_PLAL2</name>
<reference evidence="1 2" key="1">
    <citation type="journal article" date="2010" name="Stand. Genomic Sci.">
        <title>Complete genome sequence of Planctomyces limnophilus type strain (Mu 290).</title>
        <authorList>
            <person name="Labutti K."/>
            <person name="Sikorski J."/>
            <person name="Schneider S."/>
            <person name="Nolan M."/>
            <person name="Lucas S."/>
            <person name="Glavina Del Rio T."/>
            <person name="Tice H."/>
            <person name="Cheng J.F."/>
            <person name="Goodwin L."/>
            <person name="Pitluck S."/>
            <person name="Liolios K."/>
            <person name="Ivanova N."/>
            <person name="Mavromatis K."/>
            <person name="Mikhailova N."/>
            <person name="Pati A."/>
            <person name="Chen A."/>
            <person name="Palaniappan K."/>
            <person name="Land M."/>
            <person name="Hauser L."/>
            <person name="Chang Y.J."/>
            <person name="Jeffries C.D."/>
            <person name="Tindall B.J."/>
            <person name="Rohde M."/>
            <person name="Goker M."/>
            <person name="Woyke T."/>
            <person name="Bristow J."/>
            <person name="Eisen J.A."/>
            <person name="Markowitz V."/>
            <person name="Hugenholtz P."/>
            <person name="Kyrpides N.C."/>
            <person name="Klenk H.P."/>
            <person name="Lapidus A."/>
        </authorList>
    </citation>
    <scope>NUCLEOTIDE SEQUENCE [LARGE SCALE GENOMIC DNA]</scope>
    <source>
        <strain evidence="2">ATCC 43296 / DSM 3776 / IFAM 1008 / 290</strain>
    </source>
</reference>
<dbReference type="HOGENOM" id="CLU_719350_0_0_0"/>
<protein>
    <submittedName>
        <fullName evidence="1">Uncharacterized protein</fullName>
    </submittedName>
</protein>
<gene>
    <name evidence="1" type="ordered locus">Plim_1155</name>
</gene>
<evidence type="ECO:0000313" key="1">
    <source>
        <dbReference type="EMBL" id="ADG66990.1"/>
    </source>
</evidence>
<dbReference type="KEGG" id="plm:Plim_1155"/>